<dbReference type="AlphaFoldDB" id="A0A4C1U5A6"/>
<comment type="caution">
    <text evidence="1">The sequence shown here is derived from an EMBL/GenBank/DDBJ whole genome shotgun (WGS) entry which is preliminary data.</text>
</comment>
<name>A0A4C1U5A6_EUMVA</name>
<reference evidence="1 2" key="1">
    <citation type="journal article" date="2019" name="Commun. Biol.">
        <title>The bagworm genome reveals a unique fibroin gene that provides high tensile strength.</title>
        <authorList>
            <person name="Kono N."/>
            <person name="Nakamura H."/>
            <person name="Ohtoshi R."/>
            <person name="Tomita M."/>
            <person name="Numata K."/>
            <person name="Arakawa K."/>
        </authorList>
    </citation>
    <scope>NUCLEOTIDE SEQUENCE [LARGE SCALE GENOMIC DNA]</scope>
</reference>
<accession>A0A4C1U5A6</accession>
<evidence type="ECO:0000313" key="2">
    <source>
        <dbReference type="Proteomes" id="UP000299102"/>
    </source>
</evidence>
<organism evidence="1 2">
    <name type="scientific">Eumeta variegata</name>
    <name type="common">Bagworm moth</name>
    <name type="synonym">Eumeta japonica</name>
    <dbReference type="NCBI Taxonomy" id="151549"/>
    <lineage>
        <taxon>Eukaryota</taxon>
        <taxon>Metazoa</taxon>
        <taxon>Ecdysozoa</taxon>
        <taxon>Arthropoda</taxon>
        <taxon>Hexapoda</taxon>
        <taxon>Insecta</taxon>
        <taxon>Pterygota</taxon>
        <taxon>Neoptera</taxon>
        <taxon>Endopterygota</taxon>
        <taxon>Lepidoptera</taxon>
        <taxon>Glossata</taxon>
        <taxon>Ditrysia</taxon>
        <taxon>Tineoidea</taxon>
        <taxon>Psychidae</taxon>
        <taxon>Oiketicinae</taxon>
        <taxon>Eumeta</taxon>
    </lineage>
</organism>
<gene>
    <name evidence="1" type="ORF">EVAR_12049_1</name>
</gene>
<dbReference type="EMBL" id="BGZK01000129">
    <property type="protein sequence ID" value="GBP21448.1"/>
    <property type="molecule type" value="Genomic_DNA"/>
</dbReference>
<keyword evidence="2" id="KW-1185">Reference proteome</keyword>
<dbReference type="Proteomes" id="UP000299102">
    <property type="component" value="Unassembled WGS sequence"/>
</dbReference>
<protein>
    <submittedName>
        <fullName evidence="1">Uncharacterized protein</fullName>
    </submittedName>
</protein>
<sequence length="100" mass="10913">MFSVVCEDAATGRRAAIRHGPRARRADTTVNIEISRALEQSDRPTAAAACARWAPPDAARRDSKKTRLGTVTAYSVFSISPPLARTYATRALAKRDELNN</sequence>
<evidence type="ECO:0000313" key="1">
    <source>
        <dbReference type="EMBL" id="GBP21448.1"/>
    </source>
</evidence>
<proteinExistence type="predicted"/>